<protein>
    <submittedName>
        <fullName evidence="5">N-acetyltransferase</fullName>
    </submittedName>
</protein>
<reference evidence="5 6" key="1">
    <citation type="journal article" date="2016" name="Int. J. Syst. Evol. Microbiol.">
        <title>Acidipila dinghuensis sp. nov., an acidobacterium isolated from forest soil.</title>
        <authorList>
            <person name="Jiang Y.W."/>
            <person name="Wang J."/>
            <person name="Chen M.H."/>
            <person name="Lv Y.Y."/>
            <person name="Qiu L.H."/>
        </authorList>
    </citation>
    <scope>NUCLEOTIDE SEQUENCE [LARGE SCALE GENOMIC DNA]</scope>
    <source>
        <strain evidence="5 6">DHOF10</strain>
    </source>
</reference>
<dbReference type="InterPro" id="IPR016181">
    <property type="entry name" value="Acyl_CoA_acyltransferase"/>
</dbReference>
<comment type="similarity">
    <text evidence="3">Belongs to the acetyltransferase family. RimJ subfamily.</text>
</comment>
<evidence type="ECO:0000313" key="5">
    <source>
        <dbReference type="EMBL" id="RXS93251.1"/>
    </source>
</evidence>
<evidence type="ECO:0000256" key="3">
    <source>
        <dbReference type="ARBA" id="ARBA00038502"/>
    </source>
</evidence>
<dbReference type="OrthoDB" id="9812949at2"/>
<dbReference type="GO" id="GO:0016747">
    <property type="term" value="F:acyltransferase activity, transferring groups other than amino-acyl groups"/>
    <property type="evidence" value="ECO:0007669"/>
    <property type="project" value="InterPro"/>
</dbReference>
<gene>
    <name evidence="5" type="ORF">ESZ00_17970</name>
</gene>
<dbReference type="PANTHER" id="PTHR43792">
    <property type="entry name" value="GNAT FAMILY, PUTATIVE (AFU_ORTHOLOGUE AFUA_3G00765)-RELATED-RELATED"/>
    <property type="match status" value="1"/>
</dbReference>
<dbReference type="Pfam" id="PF13302">
    <property type="entry name" value="Acetyltransf_3"/>
    <property type="match status" value="1"/>
</dbReference>
<evidence type="ECO:0000313" key="6">
    <source>
        <dbReference type="Proteomes" id="UP000290253"/>
    </source>
</evidence>
<organism evidence="5 6">
    <name type="scientific">Silvibacterium dinghuense</name>
    <dbReference type="NCBI Taxonomy" id="1560006"/>
    <lineage>
        <taxon>Bacteria</taxon>
        <taxon>Pseudomonadati</taxon>
        <taxon>Acidobacteriota</taxon>
        <taxon>Terriglobia</taxon>
        <taxon>Terriglobales</taxon>
        <taxon>Acidobacteriaceae</taxon>
        <taxon>Silvibacterium</taxon>
    </lineage>
</organism>
<name>A0A4Q1S8I2_9BACT</name>
<dbReference type="Gene3D" id="3.40.630.30">
    <property type="match status" value="1"/>
</dbReference>
<keyword evidence="1 5" id="KW-0808">Transferase</keyword>
<keyword evidence="6" id="KW-1185">Reference proteome</keyword>
<dbReference type="InterPro" id="IPR000182">
    <property type="entry name" value="GNAT_dom"/>
</dbReference>
<comment type="caution">
    <text evidence="5">The sequence shown here is derived from an EMBL/GenBank/DDBJ whole genome shotgun (WGS) entry which is preliminary data.</text>
</comment>
<evidence type="ECO:0000259" key="4">
    <source>
        <dbReference type="Pfam" id="PF13302"/>
    </source>
</evidence>
<evidence type="ECO:0000256" key="2">
    <source>
        <dbReference type="ARBA" id="ARBA00023315"/>
    </source>
</evidence>
<dbReference type="AlphaFoldDB" id="A0A4Q1S8I2"/>
<sequence>MLQDRAMLQEALLYVIVDRSTEQTMGSICIQRGDLPGRGELSYWLGERYQGRGYAREAVSTMLPLATKHLNLPLIEAGAQIENANSFAVMVRCGMVPGGERLVYAPTRARNELCRFYEWVPST</sequence>
<dbReference type="PANTHER" id="PTHR43792:SF8">
    <property type="entry name" value="[RIBOSOMAL PROTEIN US5]-ALANINE N-ACETYLTRANSFERASE"/>
    <property type="match status" value="1"/>
</dbReference>
<dbReference type="EMBL" id="SDMK01000005">
    <property type="protein sequence ID" value="RXS93251.1"/>
    <property type="molecule type" value="Genomic_DNA"/>
</dbReference>
<dbReference type="Proteomes" id="UP000290253">
    <property type="component" value="Unassembled WGS sequence"/>
</dbReference>
<proteinExistence type="inferred from homology"/>
<dbReference type="InterPro" id="IPR051531">
    <property type="entry name" value="N-acetyltransferase"/>
</dbReference>
<evidence type="ECO:0000256" key="1">
    <source>
        <dbReference type="ARBA" id="ARBA00022679"/>
    </source>
</evidence>
<feature type="domain" description="N-acetyltransferase" evidence="4">
    <location>
        <begin position="10"/>
        <end position="96"/>
    </location>
</feature>
<keyword evidence="2" id="KW-0012">Acyltransferase</keyword>
<accession>A0A4Q1S8I2</accession>
<dbReference type="SUPFAM" id="SSF55729">
    <property type="entry name" value="Acyl-CoA N-acyltransferases (Nat)"/>
    <property type="match status" value="1"/>
</dbReference>